<organism evidence="4 5">
    <name type="scientific">Septoria linicola</name>
    <dbReference type="NCBI Taxonomy" id="215465"/>
    <lineage>
        <taxon>Eukaryota</taxon>
        <taxon>Fungi</taxon>
        <taxon>Dikarya</taxon>
        <taxon>Ascomycota</taxon>
        <taxon>Pezizomycotina</taxon>
        <taxon>Dothideomycetes</taxon>
        <taxon>Dothideomycetidae</taxon>
        <taxon>Mycosphaerellales</taxon>
        <taxon>Mycosphaerellaceae</taxon>
        <taxon>Septoria</taxon>
    </lineage>
</organism>
<feature type="compositionally biased region" description="Basic and acidic residues" evidence="2">
    <location>
        <begin position="26"/>
        <end position="35"/>
    </location>
</feature>
<dbReference type="Pfam" id="PF00010">
    <property type="entry name" value="HLH"/>
    <property type="match status" value="1"/>
</dbReference>
<keyword evidence="1" id="KW-0175">Coiled coil</keyword>
<feature type="compositionally biased region" description="Polar residues" evidence="2">
    <location>
        <begin position="123"/>
        <end position="134"/>
    </location>
</feature>
<dbReference type="EMBL" id="CP099418">
    <property type="protein sequence ID" value="USW47565.1"/>
    <property type="molecule type" value="Genomic_DNA"/>
</dbReference>
<evidence type="ECO:0000256" key="1">
    <source>
        <dbReference type="SAM" id="Coils"/>
    </source>
</evidence>
<feature type="region of interest" description="Disordered" evidence="2">
    <location>
        <begin position="26"/>
        <end position="81"/>
    </location>
</feature>
<sequence>MASLSTNEDAILVCPDDLTIHQQLNEHHQSHEARPDQQYGSLSGDEQRPSLSLPPLPEWNGPPQQSFPLNLPPTPSSPMLSSRMWTEDERLAFPCLGGPQDCWNLQLCPKHRQYPATPPELNCSHTSDQQTTAQDCRKKSVPAKSNAAGTEHEMRNTMKRHATDPESTATEESSIPRPPIHRTISRDSRASVSRGRVPHNLVERRYRDNLNHQIELLRLTLPSLRDAQPCTAADYEDASSPRMPPKAVIIQTAASYIQDMQSERARLLNANQALQEQVTRLQQLVRWDESNVVQYVNAMRLTAGL</sequence>
<gene>
    <name evidence="4" type="ORF">Slin15195_G008840</name>
</gene>
<dbReference type="InterPro" id="IPR011598">
    <property type="entry name" value="bHLH_dom"/>
</dbReference>
<dbReference type="GO" id="GO:0046983">
    <property type="term" value="F:protein dimerization activity"/>
    <property type="evidence" value="ECO:0007669"/>
    <property type="project" value="InterPro"/>
</dbReference>
<evidence type="ECO:0000259" key="3">
    <source>
        <dbReference type="PROSITE" id="PS50888"/>
    </source>
</evidence>
<feature type="region of interest" description="Disordered" evidence="2">
    <location>
        <begin position="119"/>
        <end position="195"/>
    </location>
</feature>
<dbReference type="AlphaFoldDB" id="A0A9Q9EE68"/>
<feature type="coiled-coil region" evidence="1">
    <location>
        <begin position="257"/>
        <end position="284"/>
    </location>
</feature>
<dbReference type="CDD" id="cd11395">
    <property type="entry name" value="bHLHzip_SREBP_like"/>
    <property type="match status" value="1"/>
</dbReference>
<evidence type="ECO:0000256" key="2">
    <source>
        <dbReference type="SAM" id="MobiDB-lite"/>
    </source>
</evidence>
<reference evidence="4" key="1">
    <citation type="submission" date="2022-06" db="EMBL/GenBank/DDBJ databases">
        <title>Complete genome sequences of two strains of the flax pathogen Septoria linicola.</title>
        <authorList>
            <person name="Lapalu N."/>
            <person name="Simon A."/>
            <person name="Demenou B."/>
            <person name="Paumier D."/>
            <person name="Guillot M.-P."/>
            <person name="Gout L."/>
            <person name="Valade R."/>
        </authorList>
    </citation>
    <scope>NUCLEOTIDE SEQUENCE</scope>
    <source>
        <strain evidence="4">SE15195</strain>
    </source>
</reference>
<dbReference type="PANTHER" id="PTHR47336:SF2">
    <property type="entry name" value="TRANSCRIPTION FACTOR HMS1-RELATED"/>
    <property type="match status" value="1"/>
</dbReference>
<feature type="domain" description="BHLH" evidence="3">
    <location>
        <begin position="194"/>
        <end position="260"/>
    </location>
</feature>
<dbReference type="InterPro" id="IPR052099">
    <property type="entry name" value="Regulatory_TF_Diverse"/>
</dbReference>
<dbReference type="SMART" id="SM00353">
    <property type="entry name" value="HLH"/>
    <property type="match status" value="1"/>
</dbReference>
<feature type="compositionally biased region" description="Basic and acidic residues" evidence="2">
    <location>
        <begin position="150"/>
        <end position="164"/>
    </location>
</feature>
<dbReference type="PROSITE" id="PS50888">
    <property type="entry name" value="BHLH"/>
    <property type="match status" value="1"/>
</dbReference>
<proteinExistence type="predicted"/>
<dbReference type="InterPro" id="IPR036638">
    <property type="entry name" value="HLH_DNA-bd_sf"/>
</dbReference>
<dbReference type="Gene3D" id="4.10.280.10">
    <property type="entry name" value="Helix-loop-helix DNA-binding domain"/>
    <property type="match status" value="1"/>
</dbReference>
<keyword evidence="5" id="KW-1185">Reference proteome</keyword>
<dbReference type="SUPFAM" id="SSF47459">
    <property type="entry name" value="HLH, helix-loop-helix DNA-binding domain"/>
    <property type="match status" value="1"/>
</dbReference>
<accession>A0A9Q9EE68</accession>
<dbReference type="Proteomes" id="UP001056384">
    <property type="component" value="Chromosome 1"/>
</dbReference>
<evidence type="ECO:0000313" key="5">
    <source>
        <dbReference type="Proteomes" id="UP001056384"/>
    </source>
</evidence>
<dbReference type="PANTHER" id="PTHR47336">
    <property type="entry name" value="TRANSCRIPTION FACTOR HMS1-RELATED"/>
    <property type="match status" value="1"/>
</dbReference>
<name>A0A9Q9EE68_9PEZI</name>
<evidence type="ECO:0000313" key="4">
    <source>
        <dbReference type="EMBL" id="USW47565.1"/>
    </source>
</evidence>
<protein>
    <submittedName>
        <fullName evidence="4">Myc-type, basic helix-loop-helix (BHLH) domain-containing protein</fullName>
    </submittedName>
</protein>
<dbReference type="OrthoDB" id="2133190at2759"/>